<organism evidence="3 4">
    <name type="scientific">Mesorhizobium loti R88b</name>
    <dbReference type="NCBI Taxonomy" id="935548"/>
    <lineage>
        <taxon>Bacteria</taxon>
        <taxon>Pseudomonadati</taxon>
        <taxon>Pseudomonadota</taxon>
        <taxon>Alphaproteobacteria</taxon>
        <taxon>Hyphomicrobiales</taxon>
        <taxon>Phyllobacteriaceae</taxon>
        <taxon>Mesorhizobium</taxon>
    </lineage>
</organism>
<sequence length="312" mass="33993">MPQFNLAFYCFPKKEAIGDFRAAATLIEARAKDIKVSVLSTASVLTTLRTPTIAIRPTLSIELDRLKLLGPLRGTRLVHQRMGKIEEVSALEAAGLPVPRWTEIAPGTKLDPAAWGPYVVVKPSRGKRGAFVRITKTGRVRYTAPSDYPQDHPGRRAAMIAQQYIHTGPWPTAYRVLTYLGRPLAAIQYEGRRDLNPLSGSDGFRAAPGASIIASAKGCTIALTTDQDVLELAVRAHAVFPTIPSLGVDILRDAETGELFLLELNPSGNSWMLCGAAGRNIQKQFGLNFYEQFGALDIIAETSIEATRRLAV</sequence>
<evidence type="ECO:0000313" key="3">
    <source>
        <dbReference type="EMBL" id="QKD00813.1"/>
    </source>
</evidence>
<dbReference type="GO" id="GO:0046872">
    <property type="term" value="F:metal ion binding"/>
    <property type="evidence" value="ECO:0007669"/>
    <property type="project" value="InterPro"/>
</dbReference>
<dbReference type="EMBL" id="CP033367">
    <property type="protein sequence ID" value="QKD00813.1"/>
    <property type="molecule type" value="Genomic_DNA"/>
</dbReference>
<dbReference type="RefSeq" id="WP_027032182.1">
    <property type="nucleotide sequence ID" value="NZ_CP033367.1"/>
</dbReference>
<dbReference type="SUPFAM" id="SSF56059">
    <property type="entry name" value="Glutathione synthetase ATP-binding domain-like"/>
    <property type="match status" value="1"/>
</dbReference>
<dbReference type="PROSITE" id="PS50975">
    <property type="entry name" value="ATP_GRASP"/>
    <property type="match status" value="1"/>
</dbReference>
<keyword evidence="1" id="KW-0067">ATP-binding</keyword>
<dbReference type="GO" id="GO:0005524">
    <property type="term" value="F:ATP binding"/>
    <property type="evidence" value="ECO:0007669"/>
    <property type="project" value="UniProtKB-UniRule"/>
</dbReference>
<dbReference type="AlphaFoldDB" id="A0A6M7WJ44"/>
<evidence type="ECO:0000313" key="4">
    <source>
        <dbReference type="Proteomes" id="UP000503017"/>
    </source>
</evidence>
<protein>
    <recommendedName>
        <fullName evidence="2">ATP-grasp domain-containing protein</fullName>
    </recommendedName>
</protein>
<gene>
    <name evidence="3" type="ORF">EB235_04355</name>
</gene>
<keyword evidence="1" id="KW-0547">Nucleotide-binding</keyword>
<dbReference type="Proteomes" id="UP000503017">
    <property type="component" value="Chromosome"/>
</dbReference>
<evidence type="ECO:0000256" key="1">
    <source>
        <dbReference type="PROSITE-ProRule" id="PRU00409"/>
    </source>
</evidence>
<evidence type="ECO:0000259" key="2">
    <source>
        <dbReference type="PROSITE" id="PS50975"/>
    </source>
</evidence>
<proteinExistence type="predicted"/>
<reference evidence="3 4" key="1">
    <citation type="submission" date="2018-10" db="EMBL/GenBank/DDBJ databases">
        <authorList>
            <person name="Perry B.J."/>
            <person name="Sullivan J.T."/>
            <person name="Murphy R.J.T."/>
            <person name="Ramsay J.P."/>
            <person name="Ronson C.W."/>
        </authorList>
    </citation>
    <scope>NUCLEOTIDE SEQUENCE [LARGE SCALE GENOMIC DNA]</scope>
    <source>
        <strain evidence="3 4">R88b</strain>
    </source>
</reference>
<name>A0A6M7WJ44_RHILI</name>
<accession>A0A6M7WJ44</accession>
<dbReference type="Gene3D" id="3.30.470.20">
    <property type="entry name" value="ATP-grasp fold, B domain"/>
    <property type="match status" value="1"/>
</dbReference>
<feature type="domain" description="ATP-grasp" evidence="2">
    <location>
        <begin position="88"/>
        <end position="298"/>
    </location>
</feature>
<dbReference type="InterPro" id="IPR011761">
    <property type="entry name" value="ATP-grasp"/>
</dbReference>